<keyword evidence="5" id="KW-0131">Cell cycle</keyword>
<dbReference type="Pfam" id="PF07676">
    <property type="entry name" value="PD40"/>
    <property type="match status" value="3"/>
</dbReference>
<dbReference type="PANTHER" id="PTHR36842">
    <property type="entry name" value="PROTEIN TOLB HOMOLOG"/>
    <property type="match status" value="1"/>
</dbReference>
<dbReference type="InParanoid" id="A0A423PLW2"/>
<sequence precursor="true">MIKTKRTSWLARFCLIAVAACMALPAQAALEVDITQSSDQAIPIAIAPFKANGQRLPVDISDIASRDLASTGLFRTFDRANMTESPATPEDVNYQSWAAQGVDNLVIGSAARNAAGGYRITFYLVDVARQQAVTSFQINAGGNQLRDAGHTIANLIYERFVGKKGYFLSNIAYVTVTGNTANNRTFRLVVADYDGSQPSTIYSSKDPVMSPAWSPSGDRIAYVAFDVYKGTSSVRIQNLSSGQARTISAGHGVNGAPAWSPNGQEIAFAKSADGDTDLFVYNLATGQTRQLTRSGAIDTEPSWSPNGREIVFTSDRGGQPQLYRMNAEGGGIQRLTYDGSSNQRADFAPDGKSITYVQKSGNGFRIAVMDLETNNVRIVSDGPQDDSPAFAPNGQAVLYARQSGRNALSLVSLDGNAKSTLSQAGEVREPAWGPLGY</sequence>
<dbReference type="InterPro" id="IPR014167">
    <property type="entry name" value="Tol-Pal_TolB"/>
</dbReference>
<dbReference type="Proteomes" id="UP000285310">
    <property type="component" value="Unassembled WGS sequence"/>
</dbReference>
<proteinExistence type="inferred from homology"/>
<dbReference type="FunCoup" id="A0A423PLW2">
    <property type="interactions" value="59"/>
</dbReference>
<dbReference type="OrthoDB" id="9802240at2"/>
<comment type="function">
    <text evidence="5">Part of the Tol-Pal system, which plays a role in outer membrane invagination during cell division and is important for maintaining outer membrane integrity.</text>
</comment>
<dbReference type="HAMAP" id="MF_00671">
    <property type="entry name" value="TolB"/>
    <property type="match status" value="1"/>
</dbReference>
<accession>A0A423PLW2</accession>
<dbReference type="Gene3D" id="2.120.10.30">
    <property type="entry name" value="TolB, C-terminal domain"/>
    <property type="match status" value="1"/>
</dbReference>
<evidence type="ECO:0000256" key="4">
    <source>
        <dbReference type="ARBA" id="ARBA00022764"/>
    </source>
</evidence>
<keyword evidence="8" id="KW-1185">Reference proteome</keyword>
<evidence type="ECO:0000256" key="1">
    <source>
        <dbReference type="ARBA" id="ARBA00004418"/>
    </source>
</evidence>
<organism evidence="7 8">
    <name type="scientific">Salinisphaera japonica YTM-1</name>
    <dbReference type="NCBI Taxonomy" id="1209778"/>
    <lineage>
        <taxon>Bacteria</taxon>
        <taxon>Pseudomonadati</taxon>
        <taxon>Pseudomonadota</taxon>
        <taxon>Gammaproteobacteria</taxon>
        <taxon>Salinisphaerales</taxon>
        <taxon>Salinisphaeraceae</taxon>
        <taxon>Salinisphaera</taxon>
    </lineage>
</organism>
<dbReference type="GO" id="GO:0017038">
    <property type="term" value="P:protein import"/>
    <property type="evidence" value="ECO:0007669"/>
    <property type="project" value="InterPro"/>
</dbReference>
<dbReference type="SUPFAM" id="SSF52964">
    <property type="entry name" value="TolB, N-terminal domain"/>
    <property type="match status" value="1"/>
</dbReference>
<evidence type="ECO:0000256" key="5">
    <source>
        <dbReference type="HAMAP-Rule" id="MF_00671"/>
    </source>
</evidence>
<gene>
    <name evidence="5" type="primary">tolB</name>
    <name evidence="7" type="ORF">SAJA_10990</name>
</gene>
<feature type="domain" description="TolB N-terminal" evidence="6">
    <location>
        <begin position="30"/>
        <end position="132"/>
    </location>
</feature>
<reference evidence="7 8" key="1">
    <citation type="submission" date="2013-10" db="EMBL/GenBank/DDBJ databases">
        <title>Salinisphaera japonica YTM-1 Genome Sequencing.</title>
        <authorList>
            <person name="Lai Q."/>
            <person name="Li C."/>
            <person name="Shao Z."/>
        </authorList>
    </citation>
    <scope>NUCLEOTIDE SEQUENCE [LARGE SCALE GENOMIC DNA]</scope>
    <source>
        <strain evidence="7 8">YTM-1</strain>
    </source>
</reference>
<keyword evidence="5" id="KW-0132">Cell division</keyword>
<comment type="subunit">
    <text evidence="5">The Tol-Pal system is composed of five core proteins: the inner membrane proteins TolA, TolQ and TolR, the periplasmic protein TolB and the outer membrane protein Pal. They form a network linking the inner and outer membranes and the peptidoglycan layer.</text>
</comment>
<dbReference type="NCBIfam" id="TIGR02800">
    <property type="entry name" value="propeller_TolB"/>
    <property type="match status" value="1"/>
</dbReference>
<comment type="similarity">
    <text evidence="2 5">Belongs to the TolB family.</text>
</comment>
<comment type="caution">
    <text evidence="7">The sequence shown here is derived from an EMBL/GenBank/DDBJ whole genome shotgun (WGS) entry which is preliminary data.</text>
</comment>
<dbReference type="Gene3D" id="3.40.50.10070">
    <property type="entry name" value="TolB, N-terminal domain"/>
    <property type="match status" value="1"/>
</dbReference>
<dbReference type="EMBL" id="AYKG01000034">
    <property type="protein sequence ID" value="ROO26590.1"/>
    <property type="molecule type" value="Genomic_DNA"/>
</dbReference>
<dbReference type="InterPro" id="IPR011042">
    <property type="entry name" value="6-blade_b-propeller_TolB-like"/>
</dbReference>
<keyword evidence="4 5" id="KW-0574">Periplasm</keyword>
<dbReference type="GO" id="GO:0042597">
    <property type="term" value="C:periplasmic space"/>
    <property type="evidence" value="ECO:0007669"/>
    <property type="project" value="UniProtKB-SubCell"/>
</dbReference>
<dbReference type="InterPro" id="IPR007195">
    <property type="entry name" value="TolB_N"/>
</dbReference>
<feature type="signal peptide" evidence="5">
    <location>
        <begin position="1"/>
        <end position="28"/>
    </location>
</feature>
<dbReference type="SUPFAM" id="SSF69304">
    <property type="entry name" value="Tricorn protease N-terminal domain"/>
    <property type="match status" value="1"/>
</dbReference>
<evidence type="ECO:0000313" key="7">
    <source>
        <dbReference type="EMBL" id="ROO26590.1"/>
    </source>
</evidence>
<keyword evidence="3 5" id="KW-0732">Signal</keyword>
<comment type="subcellular location">
    <subcellularLocation>
        <location evidence="1 5">Periplasm</location>
    </subcellularLocation>
</comment>
<evidence type="ECO:0000259" key="6">
    <source>
        <dbReference type="Pfam" id="PF04052"/>
    </source>
</evidence>
<dbReference type="Pfam" id="PF04052">
    <property type="entry name" value="TolB_N"/>
    <property type="match status" value="1"/>
</dbReference>
<dbReference type="RefSeq" id="WP_123658678.1">
    <property type="nucleotide sequence ID" value="NZ_AYKG01000034.1"/>
</dbReference>
<dbReference type="PANTHER" id="PTHR36842:SF1">
    <property type="entry name" value="PROTEIN TOLB"/>
    <property type="match status" value="1"/>
</dbReference>
<evidence type="ECO:0000313" key="8">
    <source>
        <dbReference type="Proteomes" id="UP000285310"/>
    </source>
</evidence>
<evidence type="ECO:0000256" key="3">
    <source>
        <dbReference type="ARBA" id="ARBA00022729"/>
    </source>
</evidence>
<dbReference type="AlphaFoldDB" id="A0A423PLW2"/>
<dbReference type="GO" id="GO:0051301">
    <property type="term" value="P:cell division"/>
    <property type="evidence" value="ECO:0007669"/>
    <property type="project" value="UniProtKB-UniRule"/>
</dbReference>
<name>A0A423PLW2_9GAMM</name>
<protein>
    <recommendedName>
        <fullName evidence="5">Tol-Pal system protein TolB</fullName>
    </recommendedName>
</protein>
<dbReference type="InterPro" id="IPR011659">
    <property type="entry name" value="WD40"/>
</dbReference>
<evidence type="ECO:0000256" key="2">
    <source>
        <dbReference type="ARBA" id="ARBA00009820"/>
    </source>
</evidence>
<feature type="chain" id="PRO_5019598150" description="Tol-Pal system protein TolB" evidence="5">
    <location>
        <begin position="29"/>
        <end position="437"/>
    </location>
</feature>